<dbReference type="Proteomes" id="UP000324222">
    <property type="component" value="Unassembled WGS sequence"/>
</dbReference>
<sequence>MYSMRTGCIKPRFGRFKFKERLRNVCLHARHYDLCYELSTKRWVSDMETVIILGKISIISPQVLPNWQRHNTRGTSALGDPEE</sequence>
<evidence type="ECO:0000313" key="2">
    <source>
        <dbReference type="Proteomes" id="UP000324222"/>
    </source>
</evidence>
<proteinExistence type="predicted"/>
<comment type="caution">
    <text evidence="1">The sequence shown here is derived from an EMBL/GenBank/DDBJ whole genome shotgun (WGS) entry which is preliminary data.</text>
</comment>
<name>A0A5B7GUE6_PORTR</name>
<gene>
    <name evidence="1" type="ORF">E2C01_056537</name>
</gene>
<organism evidence="1 2">
    <name type="scientific">Portunus trituberculatus</name>
    <name type="common">Swimming crab</name>
    <name type="synonym">Neptunus trituberculatus</name>
    <dbReference type="NCBI Taxonomy" id="210409"/>
    <lineage>
        <taxon>Eukaryota</taxon>
        <taxon>Metazoa</taxon>
        <taxon>Ecdysozoa</taxon>
        <taxon>Arthropoda</taxon>
        <taxon>Crustacea</taxon>
        <taxon>Multicrustacea</taxon>
        <taxon>Malacostraca</taxon>
        <taxon>Eumalacostraca</taxon>
        <taxon>Eucarida</taxon>
        <taxon>Decapoda</taxon>
        <taxon>Pleocyemata</taxon>
        <taxon>Brachyura</taxon>
        <taxon>Eubrachyura</taxon>
        <taxon>Portunoidea</taxon>
        <taxon>Portunidae</taxon>
        <taxon>Portuninae</taxon>
        <taxon>Portunus</taxon>
    </lineage>
</organism>
<dbReference type="EMBL" id="VSRR010019695">
    <property type="protein sequence ID" value="MPC62452.1"/>
    <property type="molecule type" value="Genomic_DNA"/>
</dbReference>
<reference evidence="1 2" key="1">
    <citation type="submission" date="2019-05" db="EMBL/GenBank/DDBJ databases">
        <title>Another draft genome of Portunus trituberculatus and its Hox gene families provides insights of decapod evolution.</title>
        <authorList>
            <person name="Jeong J.-H."/>
            <person name="Song I."/>
            <person name="Kim S."/>
            <person name="Choi T."/>
            <person name="Kim D."/>
            <person name="Ryu S."/>
            <person name="Kim W."/>
        </authorList>
    </citation>
    <scope>NUCLEOTIDE SEQUENCE [LARGE SCALE GENOMIC DNA]</scope>
    <source>
        <tissue evidence="1">Muscle</tissue>
    </source>
</reference>
<dbReference type="AlphaFoldDB" id="A0A5B7GUE6"/>
<accession>A0A5B7GUE6</accession>
<evidence type="ECO:0000313" key="1">
    <source>
        <dbReference type="EMBL" id="MPC62452.1"/>
    </source>
</evidence>
<protein>
    <submittedName>
        <fullName evidence="1">Uncharacterized protein</fullName>
    </submittedName>
</protein>
<keyword evidence="2" id="KW-1185">Reference proteome</keyword>